<dbReference type="InterPro" id="IPR036388">
    <property type="entry name" value="WH-like_DNA-bd_sf"/>
</dbReference>
<evidence type="ECO:0000256" key="5">
    <source>
        <dbReference type="ARBA" id="ARBA00023015"/>
    </source>
</evidence>
<evidence type="ECO:0000256" key="7">
    <source>
        <dbReference type="ARBA" id="ARBA00023163"/>
    </source>
</evidence>
<keyword evidence="7 8" id="KW-0804">Transcription</keyword>
<gene>
    <name evidence="8" type="primary">argR</name>
    <name evidence="13" type="ORF">DEO23_15160</name>
</gene>
<proteinExistence type="inferred from homology"/>
<dbReference type="HAMAP" id="MF_00173">
    <property type="entry name" value="Arg_repressor"/>
    <property type="match status" value="1"/>
</dbReference>
<dbReference type="InterPro" id="IPR020899">
    <property type="entry name" value="Arg_repress_C"/>
</dbReference>
<comment type="caution">
    <text evidence="13">The sequence shown here is derived from an EMBL/GenBank/DDBJ whole genome shotgun (WGS) entry which is preliminary data.</text>
</comment>
<dbReference type="SUPFAM" id="SSF55252">
    <property type="entry name" value="C-terminal domain of arginine repressor"/>
    <property type="match status" value="1"/>
</dbReference>
<dbReference type="Gene3D" id="3.30.1360.40">
    <property type="match status" value="1"/>
</dbReference>
<evidence type="ECO:0000256" key="9">
    <source>
        <dbReference type="NCBIfam" id="TIGR01529"/>
    </source>
</evidence>
<comment type="pathway">
    <text evidence="8">Amino-acid biosynthesis; L-arginine biosynthesis [regulation].</text>
</comment>
<accession>A0A2U2RH00</accession>
<dbReference type="GO" id="GO:0003700">
    <property type="term" value="F:DNA-binding transcription factor activity"/>
    <property type="evidence" value="ECO:0007669"/>
    <property type="project" value="UniProtKB-UniRule"/>
</dbReference>
<dbReference type="OrthoDB" id="7060358at2"/>
<dbReference type="RefSeq" id="WP_109276870.1">
    <property type="nucleotide sequence ID" value="NZ_QFKX01000007.1"/>
</dbReference>
<evidence type="ECO:0000256" key="2">
    <source>
        <dbReference type="ARBA" id="ARBA00008316"/>
    </source>
</evidence>
<feature type="domain" description="Arginine repressor DNA-binding" evidence="11">
    <location>
        <begin position="13"/>
        <end position="79"/>
    </location>
</feature>
<evidence type="ECO:0000256" key="6">
    <source>
        <dbReference type="ARBA" id="ARBA00023125"/>
    </source>
</evidence>
<dbReference type="GO" id="GO:0005737">
    <property type="term" value="C:cytoplasm"/>
    <property type="evidence" value="ECO:0007669"/>
    <property type="project" value="UniProtKB-SubCell"/>
</dbReference>
<keyword evidence="4 8" id="KW-0678">Repressor</keyword>
<name>A0A2U2RH00_9MICO</name>
<evidence type="ECO:0000259" key="12">
    <source>
        <dbReference type="Pfam" id="PF02863"/>
    </source>
</evidence>
<dbReference type="Pfam" id="PF02863">
    <property type="entry name" value="Arg_repressor_C"/>
    <property type="match status" value="1"/>
</dbReference>
<dbReference type="GO" id="GO:0006526">
    <property type="term" value="P:L-arginine biosynthetic process"/>
    <property type="evidence" value="ECO:0007669"/>
    <property type="project" value="UniProtKB-UniPathway"/>
</dbReference>
<dbReference type="Proteomes" id="UP000245590">
    <property type="component" value="Unassembled WGS sequence"/>
</dbReference>
<dbReference type="Pfam" id="PF01316">
    <property type="entry name" value="Arg_repressor"/>
    <property type="match status" value="1"/>
</dbReference>
<comment type="similarity">
    <text evidence="2 8">Belongs to the ArgR family.</text>
</comment>
<evidence type="ECO:0000259" key="11">
    <source>
        <dbReference type="Pfam" id="PF01316"/>
    </source>
</evidence>
<dbReference type="PRINTS" id="PR01467">
    <property type="entry name" value="ARGREPRESSOR"/>
</dbReference>
<dbReference type="AlphaFoldDB" id="A0A2U2RH00"/>
<evidence type="ECO:0000256" key="8">
    <source>
        <dbReference type="HAMAP-Rule" id="MF_00173"/>
    </source>
</evidence>
<dbReference type="EMBL" id="QFKX01000007">
    <property type="protein sequence ID" value="PWH05130.1"/>
    <property type="molecule type" value="Genomic_DNA"/>
</dbReference>
<evidence type="ECO:0000256" key="3">
    <source>
        <dbReference type="ARBA" id="ARBA00022490"/>
    </source>
</evidence>
<keyword evidence="8" id="KW-0055">Arginine biosynthesis</keyword>
<dbReference type="Gene3D" id="1.10.10.10">
    <property type="entry name" value="Winged helix-like DNA-binding domain superfamily/Winged helix DNA-binding domain"/>
    <property type="match status" value="1"/>
</dbReference>
<comment type="function">
    <text evidence="8">Regulates arginine biosynthesis genes.</text>
</comment>
<evidence type="ECO:0000256" key="4">
    <source>
        <dbReference type="ARBA" id="ARBA00022491"/>
    </source>
</evidence>
<dbReference type="InterPro" id="IPR036251">
    <property type="entry name" value="Arg_repress_C_sf"/>
</dbReference>
<dbReference type="InterPro" id="IPR036390">
    <property type="entry name" value="WH_DNA-bd_sf"/>
</dbReference>
<dbReference type="PANTHER" id="PTHR34471">
    <property type="entry name" value="ARGININE REPRESSOR"/>
    <property type="match status" value="1"/>
</dbReference>
<evidence type="ECO:0000256" key="10">
    <source>
        <dbReference type="SAM" id="MobiDB-lite"/>
    </source>
</evidence>
<dbReference type="GO" id="GO:0034618">
    <property type="term" value="F:arginine binding"/>
    <property type="evidence" value="ECO:0007669"/>
    <property type="project" value="InterPro"/>
</dbReference>
<keyword evidence="6 8" id="KW-0238">DNA-binding</keyword>
<dbReference type="SUPFAM" id="SSF46785">
    <property type="entry name" value="Winged helix' DNA-binding domain"/>
    <property type="match status" value="1"/>
</dbReference>
<dbReference type="GO" id="GO:1900079">
    <property type="term" value="P:regulation of arginine biosynthetic process"/>
    <property type="evidence" value="ECO:0007669"/>
    <property type="project" value="UniProtKB-UniRule"/>
</dbReference>
<keyword evidence="8" id="KW-0028">Amino-acid biosynthesis</keyword>
<dbReference type="NCBIfam" id="NF002880">
    <property type="entry name" value="PRK03341.1"/>
    <property type="match status" value="1"/>
</dbReference>
<evidence type="ECO:0000313" key="13">
    <source>
        <dbReference type="EMBL" id="PWH05130.1"/>
    </source>
</evidence>
<dbReference type="InterPro" id="IPR001669">
    <property type="entry name" value="Arg_repress"/>
</dbReference>
<dbReference type="GO" id="GO:0003677">
    <property type="term" value="F:DNA binding"/>
    <property type="evidence" value="ECO:0007669"/>
    <property type="project" value="UniProtKB-KW"/>
</dbReference>
<reference evidence="13 14" key="1">
    <citation type="submission" date="2018-05" db="EMBL/GenBank/DDBJ databases">
        <title>Brachybacterium sp. M1HQ-2T, whole genome shotgun sequence.</title>
        <authorList>
            <person name="Tuo L."/>
        </authorList>
    </citation>
    <scope>NUCLEOTIDE SEQUENCE [LARGE SCALE GENOMIC DNA]</scope>
    <source>
        <strain evidence="13 14">M1HQ-2</strain>
    </source>
</reference>
<keyword evidence="14" id="KW-1185">Reference proteome</keyword>
<feature type="region of interest" description="Disordered" evidence="10">
    <location>
        <begin position="174"/>
        <end position="211"/>
    </location>
</feature>
<dbReference type="InterPro" id="IPR020900">
    <property type="entry name" value="Arg_repress_DNA-bd"/>
</dbReference>
<evidence type="ECO:0000313" key="14">
    <source>
        <dbReference type="Proteomes" id="UP000245590"/>
    </source>
</evidence>
<comment type="subcellular location">
    <subcellularLocation>
        <location evidence="1 8">Cytoplasm</location>
    </subcellularLocation>
</comment>
<keyword evidence="5 8" id="KW-0805">Transcription regulation</keyword>
<sequence length="211" mass="21893">MNAHDQPRTIAQTKTARQERMVELLTTREVSSQAQLADLLAGCGIEVTQATLSRDLVELRAEKVRGSSGGLVYQVPADGGEIGGQRRTSSTEQLGARLLRLLEELLASADVAGNIIVLRTPPGAAQFLASAIDRSVLPDVVGSIGGDDTVLLVTRDAETATALAARLLDLAEGRRAAGGSAEEPDHPTPGDTTAGDTTADDTGADATRTTP</sequence>
<evidence type="ECO:0000256" key="1">
    <source>
        <dbReference type="ARBA" id="ARBA00004496"/>
    </source>
</evidence>
<dbReference type="NCBIfam" id="TIGR01529">
    <property type="entry name" value="argR_whole"/>
    <property type="match status" value="1"/>
</dbReference>
<keyword evidence="3 8" id="KW-0963">Cytoplasm</keyword>
<dbReference type="UniPathway" id="UPA00068"/>
<feature type="domain" description="Arginine repressor C-terminal" evidence="12">
    <location>
        <begin position="102"/>
        <end position="167"/>
    </location>
</feature>
<dbReference type="PANTHER" id="PTHR34471:SF1">
    <property type="entry name" value="ARGININE REPRESSOR"/>
    <property type="match status" value="1"/>
</dbReference>
<protein>
    <recommendedName>
        <fullName evidence="8 9">Arginine repressor</fullName>
    </recommendedName>
</protein>
<dbReference type="GO" id="GO:0051259">
    <property type="term" value="P:protein complex oligomerization"/>
    <property type="evidence" value="ECO:0007669"/>
    <property type="project" value="InterPro"/>
</dbReference>
<organism evidence="13 14">
    <name type="scientific">Brachybacterium endophyticum</name>
    <dbReference type="NCBI Taxonomy" id="2182385"/>
    <lineage>
        <taxon>Bacteria</taxon>
        <taxon>Bacillati</taxon>
        <taxon>Actinomycetota</taxon>
        <taxon>Actinomycetes</taxon>
        <taxon>Micrococcales</taxon>
        <taxon>Dermabacteraceae</taxon>
        <taxon>Brachybacterium</taxon>
    </lineage>
</organism>